<keyword evidence="3" id="KW-1185">Reference proteome</keyword>
<comment type="caution">
    <text evidence="2">The sequence shown here is derived from an EMBL/GenBank/DDBJ whole genome shotgun (WGS) entry which is preliminary data.</text>
</comment>
<protein>
    <submittedName>
        <fullName evidence="2">Uncharacterized protein</fullName>
    </submittedName>
</protein>
<evidence type="ECO:0000313" key="3">
    <source>
        <dbReference type="Proteomes" id="UP001175226"/>
    </source>
</evidence>
<dbReference type="EMBL" id="JAUEPT010000157">
    <property type="protein sequence ID" value="KAK0430297.1"/>
    <property type="molecule type" value="Genomic_DNA"/>
</dbReference>
<feature type="region of interest" description="Disordered" evidence="1">
    <location>
        <begin position="63"/>
        <end position="98"/>
    </location>
</feature>
<accession>A0AA39ITM9</accession>
<proteinExistence type="predicted"/>
<evidence type="ECO:0000256" key="1">
    <source>
        <dbReference type="SAM" id="MobiDB-lite"/>
    </source>
</evidence>
<dbReference type="Proteomes" id="UP001175226">
    <property type="component" value="Unassembled WGS sequence"/>
</dbReference>
<sequence>MLNSTSPEPYKTALTPEGLTFEEYKLLTNECMAVEEKYVEAVGVHKKAEEEWKVVEARKKEKERQVTLLKEQQDAADKKKKDDLRKKEKEEKEAAKKL</sequence>
<gene>
    <name evidence="2" type="ORF">EV421DRAFT_1913102</name>
</gene>
<evidence type="ECO:0000313" key="2">
    <source>
        <dbReference type="EMBL" id="KAK0430297.1"/>
    </source>
</evidence>
<dbReference type="AlphaFoldDB" id="A0AA39ITM9"/>
<organism evidence="2 3">
    <name type="scientific">Armillaria borealis</name>
    <dbReference type="NCBI Taxonomy" id="47425"/>
    <lineage>
        <taxon>Eukaryota</taxon>
        <taxon>Fungi</taxon>
        <taxon>Dikarya</taxon>
        <taxon>Basidiomycota</taxon>
        <taxon>Agaricomycotina</taxon>
        <taxon>Agaricomycetes</taxon>
        <taxon>Agaricomycetidae</taxon>
        <taxon>Agaricales</taxon>
        <taxon>Marasmiineae</taxon>
        <taxon>Physalacriaceae</taxon>
        <taxon>Armillaria</taxon>
    </lineage>
</organism>
<name>A0AA39ITM9_9AGAR</name>
<reference evidence="2" key="1">
    <citation type="submission" date="2023-06" db="EMBL/GenBank/DDBJ databases">
        <authorList>
            <consortium name="Lawrence Berkeley National Laboratory"/>
            <person name="Ahrendt S."/>
            <person name="Sahu N."/>
            <person name="Indic B."/>
            <person name="Wong-Bajracharya J."/>
            <person name="Merenyi Z."/>
            <person name="Ke H.-M."/>
            <person name="Monk M."/>
            <person name="Kocsube S."/>
            <person name="Drula E."/>
            <person name="Lipzen A."/>
            <person name="Balint B."/>
            <person name="Henrissat B."/>
            <person name="Andreopoulos B."/>
            <person name="Martin F.M."/>
            <person name="Harder C.B."/>
            <person name="Rigling D."/>
            <person name="Ford K.L."/>
            <person name="Foster G.D."/>
            <person name="Pangilinan J."/>
            <person name="Papanicolaou A."/>
            <person name="Barry K."/>
            <person name="LaButti K."/>
            <person name="Viragh M."/>
            <person name="Koriabine M."/>
            <person name="Yan M."/>
            <person name="Riley R."/>
            <person name="Champramary S."/>
            <person name="Plett K.L."/>
            <person name="Tsai I.J."/>
            <person name="Slot J."/>
            <person name="Sipos G."/>
            <person name="Plett J."/>
            <person name="Nagy L.G."/>
            <person name="Grigoriev I.V."/>
        </authorList>
    </citation>
    <scope>NUCLEOTIDE SEQUENCE</scope>
    <source>
        <strain evidence="2">FPL87.14</strain>
    </source>
</reference>